<dbReference type="Pfam" id="PF12728">
    <property type="entry name" value="HTH_17"/>
    <property type="match status" value="1"/>
</dbReference>
<dbReference type="InterPro" id="IPR009061">
    <property type="entry name" value="DNA-bd_dom_put_sf"/>
</dbReference>
<protein>
    <submittedName>
        <fullName evidence="2">Helix-turn-helix domain-containing protein</fullName>
    </submittedName>
</protein>
<accession>A0ABW1A487</accession>
<dbReference type="SUPFAM" id="SSF46955">
    <property type="entry name" value="Putative DNA-binding domain"/>
    <property type="match status" value="1"/>
</dbReference>
<dbReference type="NCBIfam" id="TIGR01764">
    <property type="entry name" value="excise"/>
    <property type="match status" value="1"/>
</dbReference>
<evidence type="ECO:0000259" key="1">
    <source>
        <dbReference type="PROSITE" id="PS50937"/>
    </source>
</evidence>
<reference evidence="3" key="1">
    <citation type="journal article" date="2019" name="Int. J. Syst. Evol. Microbiol.">
        <title>The Global Catalogue of Microorganisms (GCM) 10K type strain sequencing project: providing services to taxonomists for standard genome sequencing and annotation.</title>
        <authorList>
            <consortium name="The Broad Institute Genomics Platform"/>
            <consortium name="The Broad Institute Genome Sequencing Center for Infectious Disease"/>
            <person name="Wu L."/>
            <person name="Ma J."/>
        </authorList>
    </citation>
    <scope>NUCLEOTIDE SEQUENCE [LARGE SCALE GENOMIC DNA]</scope>
    <source>
        <strain evidence="3">KCTC 42087</strain>
    </source>
</reference>
<sequence length="58" mass="6599">MTDELLTAKEVAVIFRVARSTITQWAARGLLPHTRTPTGRLRFYRADVERVLRENAGS</sequence>
<dbReference type="EMBL" id="JBHSON010000053">
    <property type="protein sequence ID" value="MFC5750355.1"/>
    <property type="molecule type" value="Genomic_DNA"/>
</dbReference>
<comment type="caution">
    <text evidence="2">The sequence shown here is derived from an EMBL/GenBank/DDBJ whole genome shotgun (WGS) entry which is preliminary data.</text>
</comment>
<organism evidence="2 3">
    <name type="scientific">Actinomadura rugatobispora</name>
    <dbReference type="NCBI Taxonomy" id="1994"/>
    <lineage>
        <taxon>Bacteria</taxon>
        <taxon>Bacillati</taxon>
        <taxon>Actinomycetota</taxon>
        <taxon>Actinomycetes</taxon>
        <taxon>Streptosporangiales</taxon>
        <taxon>Thermomonosporaceae</taxon>
        <taxon>Actinomadura</taxon>
    </lineage>
</organism>
<dbReference type="PROSITE" id="PS50937">
    <property type="entry name" value="HTH_MERR_2"/>
    <property type="match status" value="1"/>
</dbReference>
<gene>
    <name evidence="2" type="ORF">ACFPZN_32420</name>
</gene>
<keyword evidence="3" id="KW-1185">Reference proteome</keyword>
<evidence type="ECO:0000313" key="3">
    <source>
        <dbReference type="Proteomes" id="UP001596074"/>
    </source>
</evidence>
<evidence type="ECO:0000313" key="2">
    <source>
        <dbReference type="EMBL" id="MFC5750355.1"/>
    </source>
</evidence>
<dbReference type="InterPro" id="IPR000551">
    <property type="entry name" value="MerR-type_HTH_dom"/>
</dbReference>
<dbReference type="Gene3D" id="1.10.1660.10">
    <property type="match status" value="1"/>
</dbReference>
<dbReference type="Proteomes" id="UP001596074">
    <property type="component" value="Unassembled WGS sequence"/>
</dbReference>
<feature type="domain" description="HTH merR-type" evidence="1">
    <location>
        <begin position="5"/>
        <end position="58"/>
    </location>
</feature>
<name>A0ABW1A487_9ACTN</name>
<dbReference type="InterPro" id="IPR041657">
    <property type="entry name" value="HTH_17"/>
</dbReference>
<dbReference type="InterPro" id="IPR010093">
    <property type="entry name" value="SinI_DNA-bd"/>
</dbReference>
<dbReference type="RefSeq" id="WP_378286095.1">
    <property type="nucleotide sequence ID" value="NZ_JBHSON010000053.1"/>
</dbReference>
<proteinExistence type="predicted"/>